<evidence type="ECO:0000256" key="1">
    <source>
        <dbReference type="ARBA" id="ARBA00001935"/>
    </source>
</evidence>
<dbReference type="InParanoid" id="D7FW94"/>
<dbReference type="Proteomes" id="UP000002630">
    <property type="component" value="Linkage Group LG02"/>
</dbReference>
<dbReference type="EC" id="1.15.1.1" evidence="4"/>
<feature type="domain" description="Superoxide dismutase copper/zinc binding" evidence="12">
    <location>
        <begin position="16"/>
        <end position="150"/>
    </location>
</feature>
<gene>
    <name evidence="13" type="primary">putative</name>
    <name evidence="13" type="ORF">Esi_0003_0324</name>
</gene>
<evidence type="ECO:0000313" key="14">
    <source>
        <dbReference type="Proteomes" id="UP000002630"/>
    </source>
</evidence>
<organism evidence="13 14">
    <name type="scientific">Ectocarpus siliculosus</name>
    <name type="common">Brown alga</name>
    <name type="synonym">Conferva siliculosa</name>
    <dbReference type="NCBI Taxonomy" id="2880"/>
    <lineage>
        <taxon>Eukaryota</taxon>
        <taxon>Sar</taxon>
        <taxon>Stramenopiles</taxon>
        <taxon>Ochrophyta</taxon>
        <taxon>PX clade</taxon>
        <taxon>Phaeophyceae</taxon>
        <taxon>Ectocarpales</taxon>
        <taxon>Ectocarpaceae</taxon>
        <taxon>Ectocarpus</taxon>
    </lineage>
</organism>
<dbReference type="SUPFAM" id="SSF49329">
    <property type="entry name" value="Cu,Zn superoxide dismutase-like"/>
    <property type="match status" value="1"/>
</dbReference>
<evidence type="ECO:0000256" key="9">
    <source>
        <dbReference type="ARBA" id="ARBA00023008"/>
    </source>
</evidence>
<keyword evidence="9" id="KW-0186">Copper</keyword>
<dbReference type="GO" id="GO:0005507">
    <property type="term" value="F:copper ion binding"/>
    <property type="evidence" value="ECO:0007669"/>
    <property type="project" value="InterPro"/>
</dbReference>
<evidence type="ECO:0000256" key="7">
    <source>
        <dbReference type="ARBA" id="ARBA00022862"/>
    </source>
</evidence>
<dbReference type="STRING" id="2880.D7FW94"/>
<evidence type="ECO:0000256" key="11">
    <source>
        <dbReference type="ARBA" id="ARBA00049204"/>
    </source>
</evidence>
<evidence type="ECO:0000256" key="3">
    <source>
        <dbReference type="ARBA" id="ARBA00010457"/>
    </source>
</evidence>
<evidence type="ECO:0000259" key="12">
    <source>
        <dbReference type="Pfam" id="PF00080"/>
    </source>
</evidence>
<evidence type="ECO:0000256" key="6">
    <source>
        <dbReference type="ARBA" id="ARBA00022833"/>
    </source>
</evidence>
<evidence type="ECO:0000256" key="4">
    <source>
        <dbReference type="ARBA" id="ARBA00012682"/>
    </source>
</evidence>
<keyword evidence="14" id="KW-1185">Reference proteome</keyword>
<comment type="cofactor">
    <cofactor evidence="1">
        <name>Cu cation</name>
        <dbReference type="ChEBI" id="CHEBI:23378"/>
    </cofactor>
</comment>
<dbReference type="EMBL" id="FN649727">
    <property type="protein sequence ID" value="CBJ25614.1"/>
    <property type="molecule type" value="Genomic_DNA"/>
</dbReference>
<dbReference type="FunFam" id="2.60.40.200:FF:000013">
    <property type="entry name" value="Superoxide dismutase [Cu-Zn]"/>
    <property type="match status" value="1"/>
</dbReference>
<evidence type="ECO:0000256" key="2">
    <source>
        <dbReference type="ARBA" id="ARBA00001947"/>
    </source>
</evidence>
<evidence type="ECO:0000256" key="5">
    <source>
        <dbReference type="ARBA" id="ARBA00022723"/>
    </source>
</evidence>
<dbReference type="OrthoDB" id="2015551at2759"/>
<dbReference type="InterPro" id="IPR036423">
    <property type="entry name" value="SOD-like_Cu/Zn_dom_sf"/>
</dbReference>
<dbReference type="Pfam" id="PF00080">
    <property type="entry name" value="Sod_Cu"/>
    <property type="match status" value="1"/>
</dbReference>
<dbReference type="InterPro" id="IPR001424">
    <property type="entry name" value="SOD_Cu_Zn_dom"/>
</dbReference>
<sequence length="156" mass="16258">MAKASCVMTSDEEGLTGSLMLSQAQEEAPTIISGEIAGMRPGRHGIRVHVFGDFSEGLVSAGGIFNPFSKNHGAPDDEDRMVGDLGNIDADDAGVCKVHLEDRMVRLIGPHSIIGRSIIITAGEDDLGRGGHELFFTTGNAGARVWGGVVGIAASK</sequence>
<dbReference type="Gene3D" id="2.60.40.200">
    <property type="entry name" value="Superoxide dismutase, copper/zinc binding domain"/>
    <property type="match status" value="1"/>
</dbReference>
<protein>
    <recommendedName>
        <fullName evidence="4">superoxide dismutase</fullName>
        <ecNumber evidence="4">1.15.1.1</ecNumber>
    </recommendedName>
</protein>
<dbReference type="CDD" id="cd00305">
    <property type="entry name" value="Cu-Zn_Superoxide_Dismutase"/>
    <property type="match status" value="1"/>
</dbReference>
<comment type="cofactor">
    <cofactor evidence="2">
        <name>Zn(2+)</name>
        <dbReference type="ChEBI" id="CHEBI:29105"/>
    </cofactor>
</comment>
<comment type="catalytic activity">
    <reaction evidence="11">
        <text>2 superoxide + 2 H(+) = H2O2 + O2</text>
        <dbReference type="Rhea" id="RHEA:20696"/>
        <dbReference type="ChEBI" id="CHEBI:15378"/>
        <dbReference type="ChEBI" id="CHEBI:15379"/>
        <dbReference type="ChEBI" id="CHEBI:16240"/>
        <dbReference type="ChEBI" id="CHEBI:18421"/>
        <dbReference type="EC" id="1.15.1.1"/>
    </reaction>
</comment>
<dbReference type="GO" id="GO:0004784">
    <property type="term" value="F:superoxide dismutase activity"/>
    <property type="evidence" value="ECO:0007669"/>
    <property type="project" value="UniProtKB-EC"/>
</dbReference>
<comment type="similarity">
    <text evidence="3">Belongs to the Cu-Zn superoxide dismutase family.</text>
</comment>
<reference evidence="13 14" key="1">
    <citation type="journal article" date="2010" name="Nature">
        <title>The Ectocarpus genome and the independent evolution of multicellularity in brown algae.</title>
        <authorList>
            <person name="Cock J.M."/>
            <person name="Sterck L."/>
            <person name="Rouze P."/>
            <person name="Scornet D."/>
            <person name="Allen A.E."/>
            <person name="Amoutzias G."/>
            <person name="Anthouard V."/>
            <person name="Artiguenave F."/>
            <person name="Aury J.M."/>
            <person name="Badger J.H."/>
            <person name="Beszteri B."/>
            <person name="Billiau K."/>
            <person name="Bonnet E."/>
            <person name="Bothwell J.H."/>
            <person name="Bowler C."/>
            <person name="Boyen C."/>
            <person name="Brownlee C."/>
            <person name="Carrano C.J."/>
            <person name="Charrier B."/>
            <person name="Cho G.Y."/>
            <person name="Coelho S.M."/>
            <person name="Collen J."/>
            <person name="Corre E."/>
            <person name="Da Silva C."/>
            <person name="Delage L."/>
            <person name="Delaroque N."/>
            <person name="Dittami S.M."/>
            <person name="Doulbeau S."/>
            <person name="Elias M."/>
            <person name="Farnham G."/>
            <person name="Gachon C.M."/>
            <person name="Gschloessl B."/>
            <person name="Heesch S."/>
            <person name="Jabbari K."/>
            <person name="Jubin C."/>
            <person name="Kawai H."/>
            <person name="Kimura K."/>
            <person name="Kloareg B."/>
            <person name="Kupper F.C."/>
            <person name="Lang D."/>
            <person name="Le Bail A."/>
            <person name="Leblanc C."/>
            <person name="Lerouge P."/>
            <person name="Lohr M."/>
            <person name="Lopez P.J."/>
            <person name="Martens C."/>
            <person name="Maumus F."/>
            <person name="Michel G."/>
            <person name="Miranda-Saavedra D."/>
            <person name="Morales J."/>
            <person name="Moreau H."/>
            <person name="Motomura T."/>
            <person name="Nagasato C."/>
            <person name="Napoli C.A."/>
            <person name="Nelson D.R."/>
            <person name="Nyvall-Collen P."/>
            <person name="Peters A.F."/>
            <person name="Pommier C."/>
            <person name="Potin P."/>
            <person name="Poulain J."/>
            <person name="Quesneville H."/>
            <person name="Read B."/>
            <person name="Rensing S.A."/>
            <person name="Ritter A."/>
            <person name="Rousvoal S."/>
            <person name="Samanta M."/>
            <person name="Samson G."/>
            <person name="Schroeder D.C."/>
            <person name="Segurens B."/>
            <person name="Strittmatter M."/>
            <person name="Tonon T."/>
            <person name="Tregear J.W."/>
            <person name="Valentin K."/>
            <person name="von Dassow P."/>
            <person name="Yamagishi T."/>
            <person name="Van de Peer Y."/>
            <person name="Wincker P."/>
        </authorList>
    </citation>
    <scope>NUCLEOTIDE SEQUENCE [LARGE SCALE GENOMIC DNA]</scope>
    <source>
        <strain evidence="14">Ec32 / CCAP1310/4</strain>
    </source>
</reference>
<evidence type="ECO:0000256" key="8">
    <source>
        <dbReference type="ARBA" id="ARBA00023002"/>
    </source>
</evidence>
<dbReference type="PANTHER" id="PTHR10003">
    <property type="entry name" value="SUPEROXIDE DISMUTASE CU-ZN -RELATED"/>
    <property type="match status" value="1"/>
</dbReference>
<keyword evidence="5" id="KW-0479">Metal-binding</keyword>
<name>D7FW94_ECTSI</name>
<keyword evidence="8 13" id="KW-0560">Oxidoreductase</keyword>
<keyword evidence="10" id="KW-1015">Disulfide bond</keyword>
<keyword evidence="6" id="KW-0862">Zinc</keyword>
<evidence type="ECO:0000256" key="10">
    <source>
        <dbReference type="ARBA" id="ARBA00023157"/>
    </source>
</evidence>
<keyword evidence="7" id="KW-0049">Antioxidant</keyword>
<dbReference type="EMBL" id="FN648486">
    <property type="protein sequence ID" value="CBJ25614.1"/>
    <property type="molecule type" value="Genomic_DNA"/>
</dbReference>
<accession>D7FW94</accession>
<dbReference type="PRINTS" id="PR00068">
    <property type="entry name" value="CUZNDISMTASE"/>
</dbReference>
<dbReference type="InterPro" id="IPR024134">
    <property type="entry name" value="SOD_Cu/Zn_/chaperone"/>
</dbReference>
<dbReference type="AlphaFoldDB" id="D7FW94"/>
<proteinExistence type="inferred from homology"/>
<evidence type="ECO:0000313" key="13">
    <source>
        <dbReference type="EMBL" id="CBJ25614.1"/>
    </source>
</evidence>